<dbReference type="PANTHER" id="PTHR18901:SF38">
    <property type="entry name" value="PSEUDOURIDINE-5'-PHOSPHATASE"/>
    <property type="match status" value="1"/>
</dbReference>
<dbReference type="EMBL" id="JASNWA010000010">
    <property type="protein sequence ID" value="KAK3168740.1"/>
    <property type="molecule type" value="Genomic_DNA"/>
</dbReference>
<dbReference type="Gene3D" id="1.10.150.240">
    <property type="entry name" value="Putative phosphatase, domain 2"/>
    <property type="match status" value="1"/>
</dbReference>
<proteinExistence type="predicted"/>
<dbReference type="InterPro" id="IPR023214">
    <property type="entry name" value="HAD_sf"/>
</dbReference>
<dbReference type="Pfam" id="PF13419">
    <property type="entry name" value="HAD_2"/>
    <property type="match status" value="1"/>
</dbReference>
<evidence type="ECO:0000313" key="1">
    <source>
        <dbReference type="EMBL" id="KAK3168740.1"/>
    </source>
</evidence>
<comment type="caution">
    <text evidence="1">The sequence shown here is derived from an EMBL/GenBank/DDBJ whole genome shotgun (WGS) entry which is preliminary data.</text>
</comment>
<dbReference type="NCBIfam" id="TIGR01509">
    <property type="entry name" value="HAD-SF-IA-v3"/>
    <property type="match status" value="1"/>
</dbReference>
<evidence type="ECO:0008006" key="3">
    <source>
        <dbReference type="Google" id="ProtNLM"/>
    </source>
</evidence>
<gene>
    <name evidence="1" type="ORF">OEA41_005188</name>
</gene>
<name>A0AAD9YZB0_9LECA</name>
<dbReference type="InterPro" id="IPR006439">
    <property type="entry name" value="HAD-SF_hydro_IA"/>
</dbReference>
<dbReference type="InterPro" id="IPR041492">
    <property type="entry name" value="HAD_2"/>
</dbReference>
<dbReference type="GO" id="GO:0016791">
    <property type="term" value="F:phosphatase activity"/>
    <property type="evidence" value="ECO:0007669"/>
    <property type="project" value="UniProtKB-ARBA"/>
</dbReference>
<dbReference type="Proteomes" id="UP001276659">
    <property type="component" value="Unassembled WGS sequence"/>
</dbReference>
<dbReference type="SFLD" id="SFLDS00003">
    <property type="entry name" value="Haloacid_Dehalogenase"/>
    <property type="match status" value="1"/>
</dbReference>
<protein>
    <recommendedName>
        <fullName evidence="3">HAD-like protein</fullName>
    </recommendedName>
</protein>
<dbReference type="AlphaFoldDB" id="A0AAD9YZB0"/>
<accession>A0AAD9YZB0</accession>
<dbReference type="InterPro" id="IPR036412">
    <property type="entry name" value="HAD-like_sf"/>
</dbReference>
<keyword evidence="2" id="KW-1185">Reference proteome</keyword>
<dbReference type="Gene3D" id="3.40.50.1000">
    <property type="entry name" value="HAD superfamily/HAD-like"/>
    <property type="match status" value="1"/>
</dbReference>
<sequence>MSELQTNKPIFPPIRACIFDVDGLLINSEDIYTEIYNNILHSYGKPSLPWSVKAKQQSRGRSGMLQLLDWAQLPISYDEWTAKVASQYELFRQCHPLPGVPALLSDLSSKTTSAVHIAIASSATSKTFAIKTSHLPSITSAFPQKCRVFGDDPAMRGSMHTWGAGRGEVRPEECLVFEDSVAGVEAGRRAGMRVCWVPHVGLRGVWRGRESTVLEGRSDEVEEGDGVIVGDGEQEGNKEEKKQLWSTDGWAEMLMSLEGFNYEQYGIQMKQG</sequence>
<dbReference type="SUPFAM" id="SSF56784">
    <property type="entry name" value="HAD-like"/>
    <property type="match status" value="1"/>
</dbReference>
<organism evidence="1 2">
    <name type="scientific">Lepraria neglecta</name>
    <dbReference type="NCBI Taxonomy" id="209136"/>
    <lineage>
        <taxon>Eukaryota</taxon>
        <taxon>Fungi</taxon>
        <taxon>Dikarya</taxon>
        <taxon>Ascomycota</taxon>
        <taxon>Pezizomycotina</taxon>
        <taxon>Lecanoromycetes</taxon>
        <taxon>OSLEUM clade</taxon>
        <taxon>Lecanoromycetidae</taxon>
        <taxon>Lecanorales</taxon>
        <taxon>Lecanorineae</taxon>
        <taxon>Stereocaulaceae</taxon>
        <taxon>Lepraria</taxon>
    </lineage>
</organism>
<evidence type="ECO:0000313" key="2">
    <source>
        <dbReference type="Proteomes" id="UP001276659"/>
    </source>
</evidence>
<dbReference type="InterPro" id="IPR023198">
    <property type="entry name" value="PGP-like_dom2"/>
</dbReference>
<dbReference type="PANTHER" id="PTHR18901">
    <property type="entry name" value="2-DEOXYGLUCOSE-6-PHOSPHATE PHOSPHATASE 2"/>
    <property type="match status" value="1"/>
</dbReference>
<reference evidence="1" key="1">
    <citation type="submission" date="2022-11" db="EMBL/GenBank/DDBJ databases">
        <title>Chromosomal genome sequence assembly and mating type (MAT) locus characterization of the leprose asexual lichenized fungus Lepraria neglecta (Nyl.) Erichsen.</title>
        <authorList>
            <person name="Allen J.L."/>
            <person name="Pfeffer B."/>
        </authorList>
    </citation>
    <scope>NUCLEOTIDE SEQUENCE</scope>
    <source>
        <strain evidence="1">Allen 5258</strain>
    </source>
</reference>
<dbReference type="SFLD" id="SFLDG01129">
    <property type="entry name" value="C1.5:_HAD__Beta-PGM__Phosphata"/>
    <property type="match status" value="1"/>
</dbReference>